<reference evidence="2 3" key="1">
    <citation type="submission" date="2023-08" db="EMBL/GenBank/DDBJ databases">
        <title>Draft genome sequence of Algoriphagus confluentis.</title>
        <authorList>
            <person name="Takatani N."/>
            <person name="Hosokawa M."/>
            <person name="Sawabe T."/>
        </authorList>
    </citation>
    <scope>NUCLEOTIDE SEQUENCE [LARGE SCALE GENOMIC DNA]</scope>
    <source>
        <strain evidence="2 3">NBRC 111222</strain>
    </source>
</reference>
<protein>
    <submittedName>
        <fullName evidence="2">TraB/GumN family protein</fullName>
    </submittedName>
</protein>
<evidence type="ECO:0000313" key="2">
    <source>
        <dbReference type="EMBL" id="GMQ27434.1"/>
    </source>
</evidence>
<gene>
    <name evidence="2" type="ORF">Aconfl_00760</name>
</gene>
<dbReference type="Proteomes" id="UP001338309">
    <property type="component" value="Unassembled WGS sequence"/>
</dbReference>
<dbReference type="PANTHER" id="PTHR40590">
    <property type="entry name" value="CYTOPLASMIC PROTEIN-RELATED"/>
    <property type="match status" value="1"/>
</dbReference>
<proteinExistence type="predicted"/>
<dbReference type="CDD" id="cd14789">
    <property type="entry name" value="Tiki"/>
    <property type="match status" value="1"/>
</dbReference>
<comment type="caution">
    <text evidence="2">The sequence shown here is derived from an EMBL/GenBank/DDBJ whole genome shotgun (WGS) entry which is preliminary data.</text>
</comment>
<keyword evidence="3" id="KW-1185">Reference proteome</keyword>
<dbReference type="EMBL" id="BTPD01000001">
    <property type="protein sequence ID" value="GMQ27434.1"/>
    <property type="molecule type" value="Genomic_DNA"/>
</dbReference>
<dbReference type="Pfam" id="PF01963">
    <property type="entry name" value="TraB_PrgY_gumN"/>
    <property type="match status" value="1"/>
</dbReference>
<evidence type="ECO:0000313" key="3">
    <source>
        <dbReference type="Proteomes" id="UP001338309"/>
    </source>
</evidence>
<feature type="chain" id="PRO_5046850869" evidence="1">
    <location>
        <begin position="25"/>
        <end position="288"/>
    </location>
</feature>
<dbReference type="RefSeq" id="WP_338222255.1">
    <property type="nucleotide sequence ID" value="NZ_BTPD01000001.1"/>
</dbReference>
<dbReference type="PANTHER" id="PTHR40590:SF1">
    <property type="entry name" value="CYTOPLASMIC PROTEIN"/>
    <property type="match status" value="1"/>
</dbReference>
<evidence type="ECO:0000256" key="1">
    <source>
        <dbReference type="SAM" id="SignalP"/>
    </source>
</evidence>
<feature type="signal peptide" evidence="1">
    <location>
        <begin position="1"/>
        <end position="24"/>
    </location>
</feature>
<dbReference type="InterPro" id="IPR047111">
    <property type="entry name" value="YbaP-like"/>
</dbReference>
<keyword evidence="1" id="KW-0732">Signal</keyword>
<sequence length="288" mass="32476">MNTGMKLRFLFVFLLLLGLKSHLAAQDSSLLWKVSGNGLTQDSYLFGTIHIICAEQFVMDERIQKAFDQSEQIILELDMDDPQLQAQMQQLSINSGMKNISQDMNEEEAGVIDAFLMEKYGAGLQQLGILKPFVLSSMVLLKSLPCEQIESYENFFTTRAQESSKPLIGLETVAFQMGIFDQIPQKLQLDELVKMIKEENAEEEFQKLINAYLSEDVEALFKAMNEDGFMADYRDLILDSRNRAWIPILEREMANQSAFVAVGGGHLGGENGVIALLRKQGYTVTPIR</sequence>
<accession>A0ABQ6PHS6</accession>
<dbReference type="InterPro" id="IPR002816">
    <property type="entry name" value="TraB/PrgY/GumN_fam"/>
</dbReference>
<organism evidence="2 3">
    <name type="scientific">Algoriphagus confluentis</name>
    <dbReference type="NCBI Taxonomy" id="1697556"/>
    <lineage>
        <taxon>Bacteria</taxon>
        <taxon>Pseudomonadati</taxon>
        <taxon>Bacteroidota</taxon>
        <taxon>Cytophagia</taxon>
        <taxon>Cytophagales</taxon>
        <taxon>Cyclobacteriaceae</taxon>
        <taxon>Algoriphagus</taxon>
    </lineage>
</organism>
<name>A0ABQ6PHS6_9BACT</name>